<dbReference type="GO" id="GO:0003677">
    <property type="term" value="F:DNA binding"/>
    <property type="evidence" value="ECO:0007669"/>
    <property type="project" value="UniProtKB-KW"/>
</dbReference>
<evidence type="ECO:0000256" key="1">
    <source>
        <dbReference type="ARBA" id="ARBA00005755"/>
    </source>
</evidence>
<dbReference type="InterPro" id="IPR043502">
    <property type="entry name" value="DNA/RNA_pol_sf"/>
</dbReference>
<comment type="caution">
    <text evidence="10">The sequence shown here is derived from an EMBL/GenBank/DDBJ whole genome shotgun (WGS) entry which is preliminary data.</text>
</comment>
<evidence type="ECO:0000256" key="3">
    <source>
        <dbReference type="ARBA" id="ARBA00022679"/>
    </source>
</evidence>
<evidence type="ECO:0000256" key="4">
    <source>
        <dbReference type="ARBA" id="ARBA00022695"/>
    </source>
</evidence>
<gene>
    <name evidence="10" type="ORF">S01H1_45187</name>
</gene>
<keyword evidence="5" id="KW-0235">DNA replication</keyword>
<keyword evidence="6" id="KW-0239">DNA-directed DNA polymerase</keyword>
<name>X0U2C1_9ZZZZ</name>
<evidence type="ECO:0000256" key="8">
    <source>
        <dbReference type="ARBA" id="ARBA00049244"/>
    </source>
</evidence>
<dbReference type="EC" id="2.7.7.7" evidence="2"/>
<proteinExistence type="inferred from homology"/>
<dbReference type="EMBL" id="BARS01028854">
    <property type="protein sequence ID" value="GAF99694.1"/>
    <property type="molecule type" value="Genomic_DNA"/>
</dbReference>
<organism evidence="10">
    <name type="scientific">marine sediment metagenome</name>
    <dbReference type="NCBI Taxonomy" id="412755"/>
    <lineage>
        <taxon>unclassified sequences</taxon>
        <taxon>metagenomes</taxon>
        <taxon>ecological metagenomes</taxon>
    </lineage>
</organism>
<accession>X0U2C1</accession>
<dbReference type="Gene3D" id="3.90.1600.10">
    <property type="entry name" value="Palm domain of DNA polymerase"/>
    <property type="match status" value="1"/>
</dbReference>
<dbReference type="Pfam" id="PF03175">
    <property type="entry name" value="DNA_pol_B_2"/>
    <property type="match status" value="1"/>
</dbReference>
<evidence type="ECO:0000259" key="9">
    <source>
        <dbReference type="Pfam" id="PF03175"/>
    </source>
</evidence>
<evidence type="ECO:0000256" key="2">
    <source>
        <dbReference type="ARBA" id="ARBA00012417"/>
    </source>
</evidence>
<sequence length="264" mass="30100">NFFPGKLANLGEAVGYPKGDIDPLTATHAELKPYCKRDVEILVKLWEWYFSFLDAHDLGSWGPTLSSQAFQAYRHRFMPYKIWVHNNDSVLAMEREAYKGGRTSVFWRGLRSDGPFYHLDVNSMYPSVMKGNLYPTKWTGFRSRLTVAGLKQAIEAASVVARVRLNTDLPAYPVSSGGHNVYPAGEFDTSLTTPEIRFALGHGHIVKVYDVATYEQAPIFDEYVDLFYKLKAHYKQTDVKPFYLMVKLYLNSLYGKFAQGRIQA</sequence>
<dbReference type="GO" id="GO:0000166">
    <property type="term" value="F:nucleotide binding"/>
    <property type="evidence" value="ECO:0007669"/>
    <property type="project" value="InterPro"/>
</dbReference>
<comment type="catalytic activity">
    <reaction evidence="8">
        <text>DNA(n) + a 2'-deoxyribonucleoside 5'-triphosphate = DNA(n+1) + diphosphate</text>
        <dbReference type="Rhea" id="RHEA:22508"/>
        <dbReference type="Rhea" id="RHEA-COMP:17339"/>
        <dbReference type="Rhea" id="RHEA-COMP:17340"/>
        <dbReference type="ChEBI" id="CHEBI:33019"/>
        <dbReference type="ChEBI" id="CHEBI:61560"/>
        <dbReference type="ChEBI" id="CHEBI:173112"/>
        <dbReference type="EC" id="2.7.7.7"/>
    </reaction>
</comment>
<dbReference type="AlphaFoldDB" id="X0U2C1"/>
<keyword evidence="3" id="KW-0808">Transferase</keyword>
<dbReference type="Gene3D" id="1.10.287.690">
    <property type="entry name" value="Helix hairpin bin"/>
    <property type="match status" value="1"/>
</dbReference>
<evidence type="ECO:0000256" key="7">
    <source>
        <dbReference type="ARBA" id="ARBA00023125"/>
    </source>
</evidence>
<evidence type="ECO:0000256" key="5">
    <source>
        <dbReference type="ARBA" id="ARBA00022705"/>
    </source>
</evidence>
<feature type="non-terminal residue" evidence="10">
    <location>
        <position position="1"/>
    </location>
</feature>
<protein>
    <recommendedName>
        <fullName evidence="2">DNA-directed DNA polymerase</fullName>
        <ecNumber evidence="2">2.7.7.7</ecNumber>
    </recommendedName>
</protein>
<reference evidence="10" key="1">
    <citation type="journal article" date="2014" name="Front. Microbiol.">
        <title>High frequency of phylogenetically diverse reductive dehalogenase-homologous genes in deep subseafloor sedimentary metagenomes.</title>
        <authorList>
            <person name="Kawai M."/>
            <person name="Futagami T."/>
            <person name="Toyoda A."/>
            <person name="Takaki Y."/>
            <person name="Nishi S."/>
            <person name="Hori S."/>
            <person name="Arai W."/>
            <person name="Tsubouchi T."/>
            <person name="Morono Y."/>
            <person name="Uchiyama I."/>
            <person name="Ito T."/>
            <person name="Fujiyama A."/>
            <person name="Inagaki F."/>
            <person name="Takami H."/>
        </authorList>
    </citation>
    <scope>NUCLEOTIDE SEQUENCE</scope>
    <source>
        <strain evidence="10">Expedition CK06-06</strain>
    </source>
</reference>
<dbReference type="SUPFAM" id="SSF56672">
    <property type="entry name" value="DNA/RNA polymerases"/>
    <property type="match status" value="1"/>
</dbReference>
<feature type="non-terminal residue" evidence="10">
    <location>
        <position position="264"/>
    </location>
</feature>
<evidence type="ECO:0000256" key="6">
    <source>
        <dbReference type="ARBA" id="ARBA00022932"/>
    </source>
</evidence>
<evidence type="ECO:0000313" key="10">
    <source>
        <dbReference type="EMBL" id="GAF99694.1"/>
    </source>
</evidence>
<comment type="similarity">
    <text evidence="1">Belongs to the DNA polymerase type-B family.</text>
</comment>
<keyword evidence="7" id="KW-0238">DNA-binding</keyword>
<keyword evidence="4" id="KW-0548">Nucleotidyltransferase</keyword>
<dbReference type="InterPro" id="IPR004868">
    <property type="entry name" value="DNA-dir_DNA_pol_B_mt/vir"/>
</dbReference>
<dbReference type="InterPro" id="IPR023211">
    <property type="entry name" value="DNA_pol_palm_dom_sf"/>
</dbReference>
<feature type="domain" description="DNA-directed DNA polymerase family B mitochondria/virus" evidence="9">
    <location>
        <begin position="30"/>
        <end position="259"/>
    </location>
</feature>
<dbReference type="GO" id="GO:0003887">
    <property type="term" value="F:DNA-directed DNA polymerase activity"/>
    <property type="evidence" value="ECO:0007669"/>
    <property type="project" value="UniProtKB-KW"/>
</dbReference>
<dbReference type="GO" id="GO:0006260">
    <property type="term" value="P:DNA replication"/>
    <property type="evidence" value="ECO:0007669"/>
    <property type="project" value="UniProtKB-KW"/>
</dbReference>